<proteinExistence type="predicted"/>
<protein>
    <submittedName>
        <fullName evidence="8">MFS transporter</fullName>
    </submittedName>
</protein>
<dbReference type="Pfam" id="PF05977">
    <property type="entry name" value="MFS_3"/>
    <property type="match status" value="1"/>
</dbReference>
<keyword evidence="4 7" id="KW-0812">Transmembrane</keyword>
<keyword evidence="6 7" id="KW-0472">Membrane</keyword>
<dbReference type="EMBL" id="JBHLUD010000021">
    <property type="protein sequence ID" value="MFC0549233.1"/>
    <property type="molecule type" value="Genomic_DNA"/>
</dbReference>
<feature type="transmembrane region" description="Helical" evidence="7">
    <location>
        <begin position="80"/>
        <end position="99"/>
    </location>
</feature>
<evidence type="ECO:0000256" key="2">
    <source>
        <dbReference type="ARBA" id="ARBA00022448"/>
    </source>
</evidence>
<feature type="transmembrane region" description="Helical" evidence="7">
    <location>
        <begin position="283"/>
        <end position="300"/>
    </location>
</feature>
<feature type="transmembrane region" description="Helical" evidence="7">
    <location>
        <begin position="374"/>
        <end position="396"/>
    </location>
</feature>
<dbReference type="SUPFAM" id="SSF103473">
    <property type="entry name" value="MFS general substrate transporter"/>
    <property type="match status" value="1"/>
</dbReference>
<feature type="transmembrane region" description="Helical" evidence="7">
    <location>
        <begin position="143"/>
        <end position="167"/>
    </location>
</feature>
<feature type="transmembrane region" description="Helical" evidence="7">
    <location>
        <begin position="306"/>
        <end position="326"/>
    </location>
</feature>
<keyword evidence="2" id="KW-0813">Transport</keyword>
<accession>A0ABV6N9F5</accession>
<keyword evidence="9" id="KW-1185">Reference proteome</keyword>
<dbReference type="PANTHER" id="PTHR23513:SF9">
    <property type="entry name" value="ENTEROBACTIN EXPORTER ENTS"/>
    <property type="match status" value="1"/>
</dbReference>
<evidence type="ECO:0000313" key="9">
    <source>
        <dbReference type="Proteomes" id="UP001589810"/>
    </source>
</evidence>
<evidence type="ECO:0000256" key="5">
    <source>
        <dbReference type="ARBA" id="ARBA00022989"/>
    </source>
</evidence>
<feature type="transmembrane region" description="Helical" evidence="7">
    <location>
        <begin position="17"/>
        <end position="40"/>
    </location>
</feature>
<evidence type="ECO:0000313" key="8">
    <source>
        <dbReference type="EMBL" id="MFC0549233.1"/>
    </source>
</evidence>
<dbReference type="InterPro" id="IPR010290">
    <property type="entry name" value="TM_effector"/>
</dbReference>
<dbReference type="RefSeq" id="WP_273936253.1">
    <property type="nucleotide sequence ID" value="NZ_CP097263.1"/>
</dbReference>
<dbReference type="Gene3D" id="1.20.1250.20">
    <property type="entry name" value="MFS general substrate transporter like domains"/>
    <property type="match status" value="1"/>
</dbReference>
<comment type="subcellular location">
    <subcellularLocation>
        <location evidence="1">Cell inner membrane</location>
        <topology evidence="1">Multi-pass membrane protein</topology>
    </subcellularLocation>
</comment>
<organism evidence="8 9">
    <name type="scientific">Kutzneria chonburiensis</name>
    <dbReference type="NCBI Taxonomy" id="1483604"/>
    <lineage>
        <taxon>Bacteria</taxon>
        <taxon>Bacillati</taxon>
        <taxon>Actinomycetota</taxon>
        <taxon>Actinomycetes</taxon>
        <taxon>Pseudonocardiales</taxon>
        <taxon>Pseudonocardiaceae</taxon>
        <taxon>Kutzneria</taxon>
    </lineage>
</organism>
<evidence type="ECO:0000256" key="7">
    <source>
        <dbReference type="SAM" id="Phobius"/>
    </source>
</evidence>
<feature type="transmembrane region" description="Helical" evidence="7">
    <location>
        <begin position="251"/>
        <end position="271"/>
    </location>
</feature>
<evidence type="ECO:0000256" key="6">
    <source>
        <dbReference type="ARBA" id="ARBA00023136"/>
    </source>
</evidence>
<feature type="transmembrane region" description="Helical" evidence="7">
    <location>
        <begin position="223"/>
        <end position="245"/>
    </location>
</feature>
<reference evidence="8 9" key="1">
    <citation type="submission" date="2024-09" db="EMBL/GenBank/DDBJ databases">
        <authorList>
            <person name="Sun Q."/>
            <person name="Mori K."/>
        </authorList>
    </citation>
    <scope>NUCLEOTIDE SEQUENCE [LARGE SCALE GENOMIC DNA]</scope>
    <source>
        <strain evidence="8 9">TBRC 1432</strain>
    </source>
</reference>
<keyword evidence="3" id="KW-1003">Cell membrane</keyword>
<name>A0ABV6N9F5_9PSEU</name>
<keyword evidence="5 7" id="KW-1133">Transmembrane helix</keyword>
<sequence>MTVLDLRPWRTSRDYRLLWSSGAVSVLGSFITYVTVPLQIKELTGSYLAVGAMGLVELVPMIVFGLYGGALADAVDRGKIVLLAEAGLGLMSSLLLANSLLPHPMLWLIYAVAAVAAALDGLQRPSLDALLPRIVPRDQLTAAIALSSMRFSVGAIVGPAIGGLIAATFGVSTAYTCDIVSFAIALSLLAQLKAVPPPSDADKPSLRGILEGLRYAGSRQELLGTYLVDLAAMILAMPNALFPFLADELGAPWALGLMYAATSVGGLAVTLTSGWTSKVHRHGLMVAIAAGVWGLAMAGAGWSTPVWLVLVFLAVAGAADMVSGLFRSTMWNQTIPDHLRGRLAGIELLSYTLGPQLSQIRAGGMASLVGVRPAIWTGGLACVVAVLGSAGLRGFIRYDDRSPSVS</sequence>
<dbReference type="Proteomes" id="UP001589810">
    <property type="component" value="Unassembled WGS sequence"/>
</dbReference>
<comment type="caution">
    <text evidence="8">The sequence shown here is derived from an EMBL/GenBank/DDBJ whole genome shotgun (WGS) entry which is preliminary data.</text>
</comment>
<dbReference type="CDD" id="cd06173">
    <property type="entry name" value="MFS_MefA_like"/>
    <property type="match status" value="1"/>
</dbReference>
<evidence type="ECO:0000256" key="3">
    <source>
        <dbReference type="ARBA" id="ARBA00022475"/>
    </source>
</evidence>
<evidence type="ECO:0000256" key="1">
    <source>
        <dbReference type="ARBA" id="ARBA00004429"/>
    </source>
</evidence>
<gene>
    <name evidence="8" type="ORF">ACFFH7_47530</name>
</gene>
<dbReference type="PANTHER" id="PTHR23513">
    <property type="entry name" value="INTEGRAL MEMBRANE EFFLUX PROTEIN-RELATED"/>
    <property type="match status" value="1"/>
</dbReference>
<dbReference type="InterPro" id="IPR036259">
    <property type="entry name" value="MFS_trans_sf"/>
</dbReference>
<feature type="transmembrane region" description="Helical" evidence="7">
    <location>
        <begin position="46"/>
        <end position="68"/>
    </location>
</feature>
<evidence type="ECO:0000256" key="4">
    <source>
        <dbReference type="ARBA" id="ARBA00022692"/>
    </source>
</evidence>